<dbReference type="PANTHER" id="PTHR12475:SF4">
    <property type="entry name" value="PROTEIN THEM6"/>
    <property type="match status" value="1"/>
</dbReference>
<keyword evidence="2" id="KW-0812">Transmembrane</keyword>
<keyword evidence="2" id="KW-1133">Transmembrane helix</keyword>
<keyword evidence="4" id="KW-1185">Reference proteome</keyword>
<organism evidence="3 4">
    <name type="scientific">Coniella lustricola</name>
    <dbReference type="NCBI Taxonomy" id="2025994"/>
    <lineage>
        <taxon>Eukaryota</taxon>
        <taxon>Fungi</taxon>
        <taxon>Dikarya</taxon>
        <taxon>Ascomycota</taxon>
        <taxon>Pezizomycotina</taxon>
        <taxon>Sordariomycetes</taxon>
        <taxon>Sordariomycetidae</taxon>
        <taxon>Diaporthales</taxon>
        <taxon>Schizoparmaceae</taxon>
        <taxon>Coniella</taxon>
    </lineage>
</organism>
<evidence type="ECO:0000313" key="4">
    <source>
        <dbReference type="Proteomes" id="UP000241462"/>
    </source>
</evidence>
<dbReference type="AlphaFoldDB" id="A0A2T2ZXP6"/>
<dbReference type="PANTHER" id="PTHR12475">
    <property type="match status" value="1"/>
</dbReference>
<dbReference type="SUPFAM" id="SSF54637">
    <property type="entry name" value="Thioesterase/thiol ester dehydrase-isomerase"/>
    <property type="match status" value="1"/>
</dbReference>
<feature type="transmembrane region" description="Helical" evidence="2">
    <location>
        <begin position="48"/>
        <end position="67"/>
    </location>
</feature>
<dbReference type="InterPro" id="IPR029069">
    <property type="entry name" value="HotDog_dom_sf"/>
</dbReference>
<reference evidence="3 4" key="1">
    <citation type="journal article" date="2018" name="Mycol. Prog.">
        <title>Coniella lustricola, a new species from submerged detritus.</title>
        <authorList>
            <person name="Raudabaugh D.B."/>
            <person name="Iturriaga T."/>
            <person name="Carver A."/>
            <person name="Mondo S."/>
            <person name="Pangilinan J."/>
            <person name="Lipzen A."/>
            <person name="He G."/>
            <person name="Amirebrahimi M."/>
            <person name="Grigoriev I.V."/>
            <person name="Miller A.N."/>
        </authorList>
    </citation>
    <scope>NUCLEOTIDE SEQUENCE [LARGE SCALE GENOMIC DNA]</scope>
    <source>
        <strain evidence="3 4">B22-T-1</strain>
    </source>
</reference>
<evidence type="ECO:0000313" key="3">
    <source>
        <dbReference type="EMBL" id="PSR79086.1"/>
    </source>
</evidence>
<evidence type="ECO:0008006" key="5">
    <source>
        <dbReference type="Google" id="ProtNLM"/>
    </source>
</evidence>
<evidence type="ECO:0000256" key="1">
    <source>
        <dbReference type="ARBA" id="ARBA00038476"/>
    </source>
</evidence>
<protein>
    <recommendedName>
        <fullName evidence="5">Capsule polysaccharide biosynthesis protein</fullName>
    </recommendedName>
</protein>
<dbReference type="OrthoDB" id="265761at2759"/>
<accession>A0A2T2ZXP6</accession>
<comment type="similarity">
    <text evidence="1">Belongs to the lcsJ thioesterase family.</text>
</comment>
<evidence type="ECO:0000256" key="2">
    <source>
        <dbReference type="SAM" id="Phobius"/>
    </source>
</evidence>
<dbReference type="InterPro" id="IPR051490">
    <property type="entry name" value="THEM6_lcsJ_thioesterase"/>
</dbReference>
<gene>
    <name evidence="3" type="ORF">BD289DRAFT_375936</name>
</gene>
<dbReference type="EMBL" id="KZ678580">
    <property type="protein sequence ID" value="PSR79086.1"/>
    <property type="molecule type" value="Genomic_DNA"/>
</dbReference>
<name>A0A2T2ZXP6_9PEZI</name>
<proteinExistence type="inferred from homology"/>
<feature type="transmembrane region" description="Helical" evidence="2">
    <location>
        <begin position="6"/>
        <end position="27"/>
    </location>
</feature>
<sequence length="351" mass="38708">MASASALGWILPLGIGGSVAAAGLSLAHMDVKDLAVRFATGPGRTSRILLALFVVLNWKSMPLMWTYRVLGAIVRQWLPALRPARLEPRQLFHFSITSTYNTLLETDYNMHKSNSTYFADLDVSRSHCVTHLLKPGMDALSNNATSKHPCVLTPDGKPARGGLGIGLGAVFCSFKREVAIGQGYELWTRILAWDRKWVYIVTYFVVKGKVKPRAWDAGQGLGKKSWFGPVRGGRTSESGREKEEGFEKYVIASAVSKYVFKMGRFTVHPAILLDQSGLLPARDGGWVGGENDVWDEQKKGEGEDSNEWTWQRIETQRREGMRFASKFAGLDGLSGVFDGGDDGALGRFYPG</sequence>
<keyword evidence="2" id="KW-0472">Membrane</keyword>
<dbReference type="Proteomes" id="UP000241462">
    <property type="component" value="Unassembled WGS sequence"/>
</dbReference>
<dbReference type="Pfam" id="PF13279">
    <property type="entry name" value="4HBT_2"/>
    <property type="match status" value="1"/>
</dbReference>
<dbReference type="InParanoid" id="A0A2T2ZXP6"/>